<feature type="transmembrane region" description="Helical" evidence="9">
    <location>
        <begin position="88"/>
        <end position="109"/>
    </location>
</feature>
<evidence type="ECO:0000256" key="9">
    <source>
        <dbReference type="HAMAP-Rule" id="MF_00422"/>
    </source>
</evidence>
<dbReference type="AlphaFoldDB" id="C8W3X1"/>
<evidence type="ECO:0000256" key="7">
    <source>
        <dbReference type="ARBA" id="ARBA00023010"/>
    </source>
</evidence>
<keyword evidence="7 9" id="KW-0811">Translocation</keyword>
<protein>
    <recommendedName>
        <fullName evidence="9">Protein translocase subunit SecE</fullName>
    </recommendedName>
</protein>
<comment type="function">
    <text evidence="9">Essential subunit of the Sec protein translocation channel SecYEG. Clamps together the 2 halves of SecY. May contact the channel plug during translocation.</text>
</comment>
<dbReference type="InterPro" id="IPR001901">
    <property type="entry name" value="Translocase_SecE/Sec61-g"/>
</dbReference>
<dbReference type="GO" id="GO:0009306">
    <property type="term" value="P:protein secretion"/>
    <property type="evidence" value="ECO:0007669"/>
    <property type="project" value="UniProtKB-UniRule"/>
</dbReference>
<comment type="subunit">
    <text evidence="9">Component of the Sec protein translocase complex. Heterotrimer consisting of SecY, SecE and SecG subunits. The heterotrimers can form oligomers, although 1 heterotrimer is thought to be able to translocate proteins. Interacts with the ribosome. Interacts with SecDF, and other proteins may be involved. Interacts with SecA.</text>
</comment>
<evidence type="ECO:0000256" key="1">
    <source>
        <dbReference type="ARBA" id="ARBA00004370"/>
    </source>
</evidence>
<dbReference type="GO" id="GO:0065002">
    <property type="term" value="P:intracellular protein transmembrane transport"/>
    <property type="evidence" value="ECO:0007669"/>
    <property type="project" value="UniProtKB-UniRule"/>
</dbReference>
<dbReference type="RefSeq" id="WP_015755946.1">
    <property type="nucleotide sequence ID" value="NC_013216.1"/>
</dbReference>
<comment type="subcellular location">
    <subcellularLocation>
        <location evidence="9">Cell membrane</location>
        <topology evidence="9">Single-pass membrane protein</topology>
    </subcellularLocation>
    <subcellularLocation>
        <location evidence="1">Membrane</location>
    </subcellularLocation>
</comment>
<keyword evidence="4 9" id="KW-0812">Transmembrane</keyword>
<dbReference type="GO" id="GO:0043952">
    <property type="term" value="P:protein transport by the Sec complex"/>
    <property type="evidence" value="ECO:0007669"/>
    <property type="project" value="UniProtKB-UniRule"/>
</dbReference>
<dbReference type="PANTHER" id="PTHR33910">
    <property type="entry name" value="PROTEIN TRANSLOCASE SUBUNIT SECE"/>
    <property type="match status" value="1"/>
</dbReference>
<keyword evidence="11" id="KW-1185">Reference proteome</keyword>
<dbReference type="Gene3D" id="1.20.5.1030">
    <property type="entry name" value="Preprotein translocase secy subunit"/>
    <property type="match status" value="1"/>
</dbReference>
<comment type="similarity">
    <text evidence="9">Belongs to the SecE/SEC61-gamma family.</text>
</comment>
<dbReference type="GO" id="GO:0008320">
    <property type="term" value="F:protein transmembrane transporter activity"/>
    <property type="evidence" value="ECO:0007669"/>
    <property type="project" value="UniProtKB-UniRule"/>
</dbReference>
<dbReference type="PANTHER" id="PTHR33910:SF1">
    <property type="entry name" value="PROTEIN TRANSLOCASE SUBUNIT SECE"/>
    <property type="match status" value="1"/>
</dbReference>
<keyword evidence="5 9" id="KW-0653">Protein transport</keyword>
<evidence type="ECO:0000256" key="3">
    <source>
        <dbReference type="ARBA" id="ARBA00022475"/>
    </source>
</evidence>
<evidence type="ECO:0000256" key="4">
    <source>
        <dbReference type="ARBA" id="ARBA00022692"/>
    </source>
</evidence>
<dbReference type="EMBL" id="CP001720">
    <property type="protein sequence ID" value="ACV61225.1"/>
    <property type="molecule type" value="Genomic_DNA"/>
</dbReference>
<evidence type="ECO:0000256" key="8">
    <source>
        <dbReference type="ARBA" id="ARBA00023136"/>
    </source>
</evidence>
<dbReference type="HAMAP" id="MF_00422">
    <property type="entry name" value="SecE"/>
    <property type="match status" value="1"/>
</dbReference>
<dbReference type="InterPro" id="IPR005807">
    <property type="entry name" value="SecE_bac"/>
</dbReference>
<dbReference type="GO" id="GO:0006605">
    <property type="term" value="P:protein targeting"/>
    <property type="evidence" value="ECO:0007669"/>
    <property type="project" value="UniProtKB-UniRule"/>
</dbReference>
<evidence type="ECO:0000313" key="10">
    <source>
        <dbReference type="EMBL" id="ACV61225.1"/>
    </source>
</evidence>
<evidence type="ECO:0000313" key="11">
    <source>
        <dbReference type="Proteomes" id="UP000002217"/>
    </source>
</evidence>
<evidence type="ECO:0000256" key="5">
    <source>
        <dbReference type="ARBA" id="ARBA00022927"/>
    </source>
</evidence>
<keyword evidence="6 9" id="KW-1133">Transmembrane helix</keyword>
<evidence type="ECO:0000256" key="2">
    <source>
        <dbReference type="ARBA" id="ARBA00022448"/>
    </source>
</evidence>
<dbReference type="HOGENOM" id="CLU_113663_1_4_9"/>
<dbReference type="eggNOG" id="COG0690">
    <property type="taxonomic scope" value="Bacteria"/>
</dbReference>
<dbReference type="NCBIfam" id="TIGR00964">
    <property type="entry name" value="secE_bact"/>
    <property type="match status" value="1"/>
</dbReference>
<dbReference type="PROSITE" id="PS01067">
    <property type="entry name" value="SECE_SEC61G"/>
    <property type="match status" value="1"/>
</dbReference>
<accession>C8W3X1</accession>
<name>C8W3X1_DESAS</name>
<proteinExistence type="inferred from homology"/>
<dbReference type="STRING" id="485916.Dtox_0272"/>
<evidence type="ECO:0000256" key="6">
    <source>
        <dbReference type="ARBA" id="ARBA00022989"/>
    </source>
</evidence>
<keyword evidence="2 9" id="KW-0813">Transport</keyword>
<organism evidence="10 11">
    <name type="scientific">Desulfofarcimen acetoxidans (strain ATCC 49208 / DSM 771 / KCTC 5769 / VKM B-1644 / 5575)</name>
    <name type="common">Desulfotomaculum acetoxidans</name>
    <dbReference type="NCBI Taxonomy" id="485916"/>
    <lineage>
        <taxon>Bacteria</taxon>
        <taxon>Bacillati</taxon>
        <taxon>Bacillota</taxon>
        <taxon>Clostridia</taxon>
        <taxon>Eubacteriales</taxon>
        <taxon>Peptococcaceae</taxon>
        <taxon>Desulfofarcimen</taxon>
    </lineage>
</organism>
<dbReference type="KEGG" id="dae:Dtox_0272"/>
<dbReference type="Proteomes" id="UP000002217">
    <property type="component" value="Chromosome"/>
</dbReference>
<keyword evidence="3 9" id="KW-1003">Cell membrane</keyword>
<sequence>MALSKNDTKKKGAVKKLKVDTLAKAAPQEEPKKISLKNMNFLSRDAIKKRLPVKRDGVKGNRIESLQKFFKGVYNELKKVHWPNRREIAIYTLVVLVSVVFVAVLIWVFDSALSQLLKLILPA</sequence>
<keyword evidence="8 9" id="KW-0472">Membrane</keyword>
<reference evidence="10 11" key="1">
    <citation type="journal article" date="2009" name="Stand. Genomic Sci.">
        <title>Complete genome sequence of Desulfotomaculum acetoxidans type strain (5575).</title>
        <authorList>
            <person name="Spring S."/>
            <person name="Lapidus A."/>
            <person name="Schroder M."/>
            <person name="Gleim D."/>
            <person name="Sims D."/>
            <person name="Meincke L."/>
            <person name="Glavina Del Rio T."/>
            <person name="Tice H."/>
            <person name="Copeland A."/>
            <person name="Cheng J.F."/>
            <person name="Lucas S."/>
            <person name="Chen F."/>
            <person name="Nolan M."/>
            <person name="Bruce D."/>
            <person name="Goodwin L."/>
            <person name="Pitluck S."/>
            <person name="Ivanova N."/>
            <person name="Mavromatis K."/>
            <person name="Mikhailova N."/>
            <person name="Pati A."/>
            <person name="Chen A."/>
            <person name="Palaniappan K."/>
            <person name="Land M."/>
            <person name="Hauser L."/>
            <person name="Chang Y.J."/>
            <person name="Jeffries C.D."/>
            <person name="Chain P."/>
            <person name="Saunders E."/>
            <person name="Brettin T."/>
            <person name="Detter J.C."/>
            <person name="Goker M."/>
            <person name="Bristow J."/>
            <person name="Eisen J.A."/>
            <person name="Markowitz V."/>
            <person name="Hugenholtz P."/>
            <person name="Kyrpides N.C."/>
            <person name="Klenk H.P."/>
            <person name="Han C."/>
        </authorList>
    </citation>
    <scope>NUCLEOTIDE SEQUENCE [LARGE SCALE GENOMIC DNA]</scope>
    <source>
        <strain evidence="11">ATCC 49208 / DSM 771 / VKM B-1644</strain>
    </source>
</reference>
<dbReference type="GO" id="GO:0005886">
    <property type="term" value="C:plasma membrane"/>
    <property type="evidence" value="ECO:0007669"/>
    <property type="project" value="UniProtKB-SubCell"/>
</dbReference>
<dbReference type="InterPro" id="IPR038379">
    <property type="entry name" value="SecE_sf"/>
</dbReference>
<dbReference type="Pfam" id="PF00584">
    <property type="entry name" value="SecE"/>
    <property type="match status" value="1"/>
</dbReference>
<gene>
    <name evidence="9" type="primary">secE</name>
    <name evidence="10" type="ordered locus">Dtox_0272</name>
</gene>